<dbReference type="GO" id="GO:0043022">
    <property type="term" value="F:ribosome binding"/>
    <property type="evidence" value="ECO:0007669"/>
    <property type="project" value="InterPro"/>
</dbReference>
<dbReference type="GO" id="GO:0042274">
    <property type="term" value="P:ribosomal small subunit biogenesis"/>
    <property type="evidence" value="ECO:0007669"/>
    <property type="project" value="UniProtKB-UniRule"/>
</dbReference>
<evidence type="ECO:0000259" key="7">
    <source>
        <dbReference type="Pfam" id="PF05239"/>
    </source>
</evidence>
<dbReference type="InterPro" id="IPR011033">
    <property type="entry name" value="PRC_barrel-like_sf"/>
</dbReference>
<keyword evidence="9" id="KW-1185">Reference proteome</keyword>
<evidence type="ECO:0000313" key="9">
    <source>
        <dbReference type="Proteomes" id="UP000235005"/>
    </source>
</evidence>
<dbReference type="Pfam" id="PF01782">
    <property type="entry name" value="RimM"/>
    <property type="match status" value="1"/>
</dbReference>
<dbReference type="AlphaFoldDB" id="A0A2N5X0T1"/>
<comment type="caution">
    <text evidence="8">The sequence shown here is derived from an EMBL/GenBank/DDBJ whole genome shotgun (WGS) entry which is preliminary data.</text>
</comment>
<sequence length="182" mass="20098">MGEPGYKLVTAGKVTGCYGVKGWVKVHSYTDPVANIAGLGQWRVKRHGALEAFEVDQWKRHGKGMVAHISGVDDRNLAESFKGLEILVPADSLPSLEEGEYYWRDLQGLQVWGREPGSGEQRVLLGEVDYLIETGANDVLVVKATGQSIDDSERLIPYLPGDVVTRVSPEEGVIEVDWYLDE</sequence>
<dbReference type="InterPro" id="IPR036976">
    <property type="entry name" value="RimM_N_sf"/>
</dbReference>
<comment type="subcellular location">
    <subcellularLocation>
        <location evidence="5">Cytoplasm</location>
    </subcellularLocation>
</comment>
<comment type="domain">
    <text evidence="5">The PRC barrel domain binds ribosomal protein uS19.</text>
</comment>
<dbReference type="GO" id="GO:0005840">
    <property type="term" value="C:ribosome"/>
    <property type="evidence" value="ECO:0007669"/>
    <property type="project" value="InterPro"/>
</dbReference>
<dbReference type="SUPFAM" id="SSF50447">
    <property type="entry name" value="Translation proteins"/>
    <property type="match status" value="1"/>
</dbReference>
<dbReference type="OrthoDB" id="9783509at2"/>
<dbReference type="Pfam" id="PF05239">
    <property type="entry name" value="PRC"/>
    <property type="match status" value="1"/>
</dbReference>
<dbReference type="Gene3D" id="2.30.30.240">
    <property type="entry name" value="PRC-barrel domain"/>
    <property type="match status" value="1"/>
</dbReference>
<dbReference type="InterPro" id="IPR002676">
    <property type="entry name" value="RimM_N"/>
</dbReference>
<keyword evidence="2 5" id="KW-0690">Ribosome biogenesis</keyword>
<organism evidence="8 9">
    <name type="scientific">Pseudohalioglobus lutimaris</name>
    <dbReference type="NCBI Taxonomy" id="1737061"/>
    <lineage>
        <taxon>Bacteria</taxon>
        <taxon>Pseudomonadati</taxon>
        <taxon>Pseudomonadota</taxon>
        <taxon>Gammaproteobacteria</taxon>
        <taxon>Cellvibrionales</taxon>
        <taxon>Halieaceae</taxon>
        <taxon>Pseudohalioglobus</taxon>
    </lineage>
</organism>
<dbReference type="NCBIfam" id="TIGR02273">
    <property type="entry name" value="16S_RimM"/>
    <property type="match status" value="1"/>
</dbReference>
<feature type="domain" description="PRC-barrel" evidence="7">
    <location>
        <begin position="98"/>
        <end position="177"/>
    </location>
</feature>
<evidence type="ECO:0000313" key="8">
    <source>
        <dbReference type="EMBL" id="PLW68076.1"/>
    </source>
</evidence>
<keyword evidence="4 5" id="KW-0143">Chaperone</keyword>
<proteinExistence type="inferred from homology"/>
<accession>A0A2N5X0T1</accession>
<evidence type="ECO:0000259" key="6">
    <source>
        <dbReference type="Pfam" id="PF01782"/>
    </source>
</evidence>
<dbReference type="SUPFAM" id="SSF50346">
    <property type="entry name" value="PRC-barrel domain"/>
    <property type="match status" value="1"/>
</dbReference>
<dbReference type="GO" id="GO:0006364">
    <property type="term" value="P:rRNA processing"/>
    <property type="evidence" value="ECO:0007669"/>
    <property type="project" value="UniProtKB-UniRule"/>
</dbReference>
<dbReference type="HAMAP" id="MF_00014">
    <property type="entry name" value="Ribosome_mat_RimM"/>
    <property type="match status" value="1"/>
</dbReference>
<dbReference type="Gene3D" id="2.40.30.60">
    <property type="entry name" value="RimM"/>
    <property type="match status" value="1"/>
</dbReference>
<evidence type="ECO:0000256" key="2">
    <source>
        <dbReference type="ARBA" id="ARBA00022517"/>
    </source>
</evidence>
<evidence type="ECO:0000256" key="3">
    <source>
        <dbReference type="ARBA" id="ARBA00022552"/>
    </source>
</evidence>
<name>A0A2N5X0T1_9GAMM</name>
<dbReference type="PANTHER" id="PTHR33692">
    <property type="entry name" value="RIBOSOME MATURATION FACTOR RIMM"/>
    <property type="match status" value="1"/>
</dbReference>
<dbReference type="InterPro" id="IPR009000">
    <property type="entry name" value="Transl_B-barrel_sf"/>
</dbReference>
<dbReference type="PANTHER" id="PTHR33692:SF1">
    <property type="entry name" value="RIBOSOME MATURATION FACTOR RIMM"/>
    <property type="match status" value="1"/>
</dbReference>
<comment type="subunit">
    <text evidence="5">Binds ribosomal protein uS19.</text>
</comment>
<dbReference type="InterPro" id="IPR027275">
    <property type="entry name" value="PRC-brl_dom"/>
</dbReference>
<comment type="function">
    <text evidence="5">An accessory protein needed during the final step in the assembly of 30S ribosomal subunit, possibly for assembly of the head region. Essential for efficient processing of 16S rRNA. May be needed both before and after RbfA during the maturation of 16S rRNA. It has affinity for free ribosomal 30S subunits but not for 70S ribosomes.</text>
</comment>
<dbReference type="EMBL" id="PKUS01000019">
    <property type="protein sequence ID" value="PLW68076.1"/>
    <property type="molecule type" value="Genomic_DNA"/>
</dbReference>
<reference evidence="8 9" key="1">
    <citation type="submission" date="2018-01" db="EMBL/GenBank/DDBJ databases">
        <title>The draft genome sequence of Halioglobus lutimaris HF004.</title>
        <authorList>
            <person name="Du Z.-J."/>
            <person name="Shi M.-J."/>
        </authorList>
    </citation>
    <scope>NUCLEOTIDE SEQUENCE [LARGE SCALE GENOMIC DNA]</scope>
    <source>
        <strain evidence="8 9">HF004</strain>
    </source>
</reference>
<gene>
    <name evidence="5" type="primary">rimM</name>
    <name evidence="8" type="ORF">C0039_14035</name>
</gene>
<evidence type="ECO:0000256" key="1">
    <source>
        <dbReference type="ARBA" id="ARBA00022490"/>
    </source>
</evidence>
<protein>
    <recommendedName>
        <fullName evidence="5">Ribosome maturation factor RimM</fullName>
    </recommendedName>
</protein>
<comment type="similarity">
    <text evidence="5">Belongs to the RimM family.</text>
</comment>
<dbReference type="InterPro" id="IPR011961">
    <property type="entry name" value="RimM"/>
</dbReference>
<dbReference type="Proteomes" id="UP000235005">
    <property type="component" value="Unassembled WGS sequence"/>
</dbReference>
<dbReference type="RefSeq" id="WP_101518408.1">
    <property type="nucleotide sequence ID" value="NZ_PKUS01000019.1"/>
</dbReference>
<dbReference type="GO" id="GO:0005737">
    <property type="term" value="C:cytoplasm"/>
    <property type="evidence" value="ECO:0007669"/>
    <property type="project" value="UniProtKB-SubCell"/>
</dbReference>
<keyword evidence="3 5" id="KW-0698">rRNA processing</keyword>
<evidence type="ECO:0000256" key="5">
    <source>
        <dbReference type="HAMAP-Rule" id="MF_00014"/>
    </source>
</evidence>
<feature type="domain" description="RimM N-terminal" evidence="6">
    <location>
        <begin position="11"/>
        <end position="91"/>
    </location>
</feature>
<keyword evidence="1 5" id="KW-0963">Cytoplasm</keyword>
<evidence type="ECO:0000256" key="4">
    <source>
        <dbReference type="ARBA" id="ARBA00023186"/>
    </source>
</evidence>